<dbReference type="AlphaFoldDB" id="A0A344J4D8"/>
<dbReference type="EMBL" id="CP029556">
    <property type="protein sequence ID" value="AXA83898.1"/>
    <property type="molecule type" value="Genomic_DNA"/>
</dbReference>
<dbReference type="PANTHER" id="PTHR42852:SF6">
    <property type="entry name" value="THIOL:DISULFIDE INTERCHANGE PROTEIN DSBE"/>
    <property type="match status" value="1"/>
</dbReference>
<dbReference type="SUPFAM" id="SSF52833">
    <property type="entry name" value="Thioredoxin-like"/>
    <property type="match status" value="1"/>
</dbReference>
<name>A0A344J4D8_9GAMM</name>
<dbReference type="PROSITE" id="PS51352">
    <property type="entry name" value="THIOREDOXIN_2"/>
    <property type="match status" value="1"/>
</dbReference>
<dbReference type="PANTHER" id="PTHR42852">
    <property type="entry name" value="THIOL:DISULFIDE INTERCHANGE PROTEIN DSBE"/>
    <property type="match status" value="1"/>
</dbReference>
<dbReference type="KEGG" id="lue:DCD74_03615"/>
<dbReference type="InterPro" id="IPR013766">
    <property type="entry name" value="Thioredoxin_domain"/>
</dbReference>
<sequence>MSAKRWLPLAIFIALAALLAAGVWMSRKPDRDALPSPLIGKAAPEFALPELFDPTRTVTLKELKGAPFVLNVWGSWCVACRDEHPALSAFAETKRVRVIGYNWKDEPEDAKRWLEQLGNPYFMVLQDIEGRTALDFGIYGAPETFLIDGNGMIVWKHVGVLTPELIRKELEPRLAQLEAKR</sequence>
<dbReference type="PROSITE" id="PS00194">
    <property type="entry name" value="THIOREDOXIN_1"/>
    <property type="match status" value="1"/>
</dbReference>
<organism evidence="7 8">
    <name type="scientific">Solilutibacter oculi</name>
    <dbReference type="NCBI Taxonomy" id="2698682"/>
    <lineage>
        <taxon>Bacteria</taxon>
        <taxon>Pseudomonadati</taxon>
        <taxon>Pseudomonadota</taxon>
        <taxon>Gammaproteobacteria</taxon>
        <taxon>Lysobacterales</taxon>
        <taxon>Lysobacteraceae</taxon>
        <taxon>Solilutibacter</taxon>
    </lineage>
</organism>
<protein>
    <submittedName>
        <fullName evidence="7">DsbE family thiol:disulfide interchange protein</fullName>
    </submittedName>
</protein>
<comment type="similarity">
    <text evidence="2">Belongs to the thioredoxin family. DsbE subfamily.</text>
</comment>
<dbReference type="OrthoDB" id="9799347at2"/>
<keyword evidence="3" id="KW-0201">Cytochrome c-type biogenesis</keyword>
<evidence type="ECO:0000313" key="7">
    <source>
        <dbReference type="EMBL" id="AXA83898.1"/>
    </source>
</evidence>
<dbReference type="GO" id="GO:0030288">
    <property type="term" value="C:outer membrane-bounded periplasmic space"/>
    <property type="evidence" value="ECO:0007669"/>
    <property type="project" value="InterPro"/>
</dbReference>
<keyword evidence="8" id="KW-1185">Reference proteome</keyword>
<dbReference type="GO" id="GO:0017004">
    <property type="term" value="P:cytochrome complex assembly"/>
    <property type="evidence" value="ECO:0007669"/>
    <property type="project" value="UniProtKB-KW"/>
</dbReference>
<evidence type="ECO:0000256" key="5">
    <source>
        <dbReference type="ARBA" id="ARBA00023284"/>
    </source>
</evidence>
<dbReference type="RefSeq" id="WP_112926113.1">
    <property type="nucleotide sequence ID" value="NZ_CP029556.1"/>
</dbReference>
<accession>A0A344J4D8</accession>
<dbReference type="GO" id="GO:0015036">
    <property type="term" value="F:disulfide oxidoreductase activity"/>
    <property type="evidence" value="ECO:0007669"/>
    <property type="project" value="InterPro"/>
</dbReference>
<dbReference type="InterPro" id="IPR017937">
    <property type="entry name" value="Thioredoxin_CS"/>
</dbReference>
<evidence type="ECO:0000256" key="1">
    <source>
        <dbReference type="ARBA" id="ARBA00004383"/>
    </source>
</evidence>
<keyword evidence="4" id="KW-1015">Disulfide bond</keyword>
<dbReference type="GO" id="GO:0005886">
    <property type="term" value="C:plasma membrane"/>
    <property type="evidence" value="ECO:0007669"/>
    <property type="project" value="UniProtKB-SubCell"/>
</dbReference>
<dbReference type="Proteomes" id="UP000251842">
    <property type="component" value="Chromosome"/>
</dbReference>
<evidence type="ECO:0000256" key="3">
    <source>
        <dbReference type="ARBA" id="ARBA00022748"/>
    </source>
</evidence>
<feature type="domain" description="Thioredoxin" evidence="6">
    <location>
        <begin position="37"/>
        <end position="175"/>
    </location>
</feature>
<dbReference type="NCBIfam" id="TIGR00385">
    <property type="entry name" value="dsbE"/>
    <property type="match status" value="1"/>
</dbReference>
<dbReference type="InterPro" id="IPR004799">
    <property type="entry name" value="Periplasmic_diS_OxRdtase_DsbE"/>
</dbReference>
<proteinExistence type="inferred from homology"/>
<evidence type="ECO:0000313" key="8">
    <source>
        <dbReference type="Proteomes" id="UP000251842"/>
    </source>
</evidence>
<evidence type="ECO:0000259" key="6">
    <source>
        <dbReference type="PROSITE" id="PS51352"/>
    </source>
</evidence>
<dbReference type="Gene3D" id="3.40.30.10">
    <property type="entry name" value="Glutaredoxin"/>
    <property type="match status" value="1"/>
</dbReference>
<dbReference type="InterPro" id="IPR036249">
    <property type="entry name" value="Thioredoxin-like_sf"/>
</dbReference>
<evidence type="ECO:0000256" key="4">
    <source>
        <dbReference type="ARBA" id="ARBA00023157"/>
    </source>
</evidence>
<dbReference type="InterPro" id="IPR013740">
    <property type="entry name" value="Redoxin"/>
</dbReference>
<comment type="subcellular location">
    <subcellularLocation>
        <location evidence="1">Cell inner membrane</location>
        <topology evidence="1">Single-pass membrane protein</topology>
        <orientation evidence="1">Periplasmic side</orientation>
    </subcellularLocation>
</comment>
<gene>
    <name evidence="7" type="ORF">DCD74_03615</name>
</gene>
<keyword evidence="5" id="KW-0676">Redox-active center</keyword>
<evidence type="ECO:0000256" key="2">
    <source>
        <dbReference type="ARBA" id="ARBA00007758"/>
    </source>
</evidence>
<dbReference type="CDD" id="cd03010">
    <property type="entry name" value="TlpA_like_DsbE"/>
    <property type="match status" value="1"/>
</dbReference>
<dbReference type="InterPro" id="IPR050553">
    <property type="entry name" value="Thioredoxin_ResA/DsbE_sf"/>
</dbReference>
<dbReference type="Pfam" id="PF08534">
    <property type="entry name" value="Redoxin"/>
    <property type="match status" value="1"/>
</dbReference>
<reference evidence="8" key="1">
    <citation type="submission" date="2018-05" db="EMBL/GenBank/DDBJ databases">
        <title>Luteimonas pekinense sp. nov., isolated from human Meibomian gland secretions, Beijing, China.</title>
        <authorList>
            <person name="Wen T."/>
            <person name="Bai H."/>
            <person name="Lv H."/>
        </authorList>
    </citation>
    <scope>NUCLEOTIDE SEQUENCE [LARGE SCALE GENOMIC DNA]</scope>
    <source>
        <strain evidence="8">83-4</strain>
    </source>
</reference>